<dbReference type="NCBIfam" id="NF033103">
    <property type="entry name" value="bla_class_A"/>
    <property type="match status" value="1"/>
</dbReference>
<dbReference type="Pfam" id="PF13354">
    <property type="entry name" value="Beta-lactamase2"/>
    <property type="match status" value="1"/>
</dbReference>
<comment type="caution">
    <text evidence="9">The sequence shown here is derived from an EMBL/GenBank/DDBJ whole genome shotgun (WGS) entry which is preliminary data.</text>
</comment>
<dbReference type="GO" id="GO:0030655">
    <property type="term" value="P:beta-lactam antibiotic catabolic process"/>
    <property type="evidence" value="ECO:0007669"/>
    <property type="project" value="InterPro"/>
</dbReference>
<evidence type="ECO:0000256" key="5">
    <source>
        <dbReference type="ARBA" id="ARBA00023251"/>
    </source>
</evidence>
<evidence type="ECO:0000259" key="8">
    <source>
        <dbReference type="Pfam" id="PF13354"/>
    </source>
</evidence>
<dbReference type="GO" id="GO:0046677">
    <property type="term" value="P:response to antibiotic"/>
    <property type="evidence" value="ECO:0007669"/>
    <property type="project" value="UniProtKB-UniRule"/>
</dbReference>
<proteinExistence type="inferred from homology"/>
<dbReference type="GO" id="GO:0008800">
    <property type="term" value="F:beta-lactamase activity"/>
    <property type="evidence" value="ECO:0007669"/>
    <property type="project" value="UniProtKB-UniRule"/>
</dbReference>
<dbReference type="Proteomes" id="UP000253410">
    <property type="component" value="Unassembled WGS sequence"/>
</dbReference>
<keyword evidence="7" id="KW-0472">Membrane</keyword>
<dbReference type="PANTHER" id="PTHR35333">
    <property type="entry name" value="BETA-LACTAMASE"/>
    <property type="match status" value="1"/>
</dbReference>
<evidence type="ECO:0000313" key="9">
    <source>
        <dbReference type="EMBL" id="RBL89384.1"/>
    </source>
</evidence>
<dbReference type="InterPro" id="IPR012338">
    <property type="entry name" value="Beta-lactam/transpept-like"/>
</dbReference>
<keyword evidence="5 6" id="KW-0046">Antibiotic resistance</keyword>
<evidence type="ECO:0000256" key="1">
    <source>
        <dbReference type="ARBA" id="ARBA00001526"/>
    </source>
</evidence>
<organism evidence="9 10">
    <name type="scientific">Chitinophaga flava</name>
    <dbReference type="NCBI Taxonomy" id="2259036"/>
    <lineage>
        <taxon>Bacteria</taxon>
        <taxon>Pseudomonadati</taxon>
        <taxon>Bacteroidota</taxon>
        <taxon>Chitinophagia</taxon>
        <taxon>Chitinophagales</taxon>
        <taxon>Chitinophagaceae</taxon>
        <taxon>Chitinophaga</taxon>
    </lineage>
</organism>
<name>A0A365XUK5_9BACT</name>
<dbReference type="InterPro" id="IPR045155">
    <property type="entry name" value="Beta-lactam_cat"/>
</dbReference>
<evidence type="ECO:0000313" key="10">
    <source>
        <dbReference type="Proteomes" id="UP000253410"/>
    </source>
</evidence>
<comment type="similarity">
    <text evidence="2 6">Belongs to the class-A beta-lactamase family.</text>
</comment>
<dbReference type="AlphaFoldDB" id="A0A365XUK5"/>
<dbReference type="EC" id="3.5.2.6" evidence="3 6"/>
<dbReference type="EMBL" id="QFFJ01000002">
    <property type="protein sequence ID" value="RBL89384.1"/>
    <property type="molecule type" value="Genomic_DNA"/>
</dbReference>
<dbReference type="SUPFAM" id="SSF56601">
    <property type="entry name" value="beta-lactamase/transpeptidase-like"/>
    <property type="match status" value="1"/>
</dbReference>
<keyword evidence="4 6" id="KW-0378">Hydrolase</keyword>
<dbReference type="PROSITE" id="PS00146">
    <property type="entry name" value="BETA_LACTAMASE_A"/>
    <property type="match status" value="1"/>
</dbReference>
<evidence type="ECO:0000256" key="2">
    <source>
        <dbReference type="ARBA" id="ARBA00009009"/>
    </source>
</evidence>
<evidence type="ECO:0000256" key="3">
    <source>
        <dbReference type="ARBA" id="ARBA00012865"/>
    </source>
</evidence>
<reference evidence="9 10" key="1">
    <citation type="submission" date="2018-05" db="EMBL/GenBank/DDBJ databases">
        <title>Chitinophaga sp. K3CV102501T nov., isolated from isolated from a monsoon evergreen broad-leaved forest soil.</title>
        <authorList>
            <person name="Lv Y."/>
        </authorList>
    </citation>
    <scope>NUCLEOTIDE SEQUENCE [LARGE SCALE GENOMIC DNA]</scope>
    <source>
        <strain evidence="9 10">GDMCC 1.1325</strain>
    </source>
</reference>
<keyword evidence="7" id="KW-0812">Transmembrane</keyword>
<dbReference type="InterPro" id="IPR000871">
    <property type="entry name" value="Beta-lactam_class-A"/>
</dbReference>
<dbReference type="InterPro" id="IPR023650">
    <property type="entry name" value="Beta-lactam_class-A_AS"/>
</dbReference>
<gene>
    <name evidence="9" type="primary">bla</name>
    <name evidence="9" type="ORF">DF182_22960</name>
</gene>
<evidence type="ECO:0000256" key="7">
    <source>
        <dbReference type="SAM" id="Phobius"/>
    </source>
</evidence>
<feature type="domain" description="Beta-lactamase class A catalytic" evidence="8">
    <location>
        <begin position="72"/>
        <end position="298"/>
    </location>
</feature>
<dbReference type="NCBIfam" id="NF012099">
    <property type="entry name" value="SubclassA2"/>
    <property type="match status" value="1"/>
</dbReference>
<dbReference type="PANTHER" id="PTHR35333:SF3">
    <property type="entry name" value="BETA-LACTAMASE-TYPE TRANSPEPTIDASE FOLD CONTAINING PROTEIN"/>
    <property type="match status" value="1"/>
</dbReference>
<evidence type="ECO:0000256" key="6">
    <source>
        <dbReference type="RuleBase" id="RU361140"/>
    </source>
</evidence>
<evidence type="ECO:0000256" key="4">
    <source>
        <dbReference type="ARBA" id="ARBA00022801"/>
    </source>
</evidence>
<accession>A0A365XUK5</accession>
<dbReference type="Gene3D" id="3.40.710.10">
    <property type="entry name" value="DD-peptidase/beta-lactamase superfamily"/>
    <property type="match status" value="1"/>
</dbReference>
<feature type="transmembrane region" description="Helical" evidence="7">
    <location>
        <begin position="9"/>
        <end position="27"/>
    </location>
</feature>
<dbReference type="PRINTS" id="PR00118">
    <property type="entry name" value="BLACTAMASEA"/>
</dbReference>
<comment type="catalytic activity">
    <reaction evidence="1 6">
        <text>a beta-lactam + H2O = a substituted beta-amino acid</text>
        <dbReference type="Rhea" id="RHEA:20401"/>
        <dbReference type="ChEBI" id="CHEBI:15377"/>
        <dbReference type="ChEBI" id="CHEBI:35627"/>
        <dbReference type="ChEBI" id="CHEBI:140347"/>
        <dbReference type="EC" id="3.5.2.6"/>
    </reaction>
</comment>
<keyword evidence="10" id="KW-1185">Reference proteome</keyword>
<keyword evidence="7" id="KW-1133">Transmembrane helix</keyword>
<sequence length="326" mass="36368">MISNHKIKGLRQSAFYIFVYSFTYIVYYNLFMIYQRLSLFITVLLGPLVAMTQQPLTKKFEEIAAGSKGTVGVCATILETGETVGLNSKMRFPMQSVYKFPIAMAVLDQVDRGKLSMQQQIRVLPSDYIPKSGHSPLRDEHPAGNMDVSITELLRYNVAESDGSACDVLLRVIGGVKVADKYVHRLGIKDMRIALTEQVQVPNEPMQYQNWSTPEAMTALFKKFYTGHVLSDSSYHYLLDILVNSAPGARRLKAQLPKGTVVAHKTGTSGTVEGLTRATNDAGIITLPDGKHLIITVFIKDSYADQETRERTIASISKAAWDYFVR</sequence>
<protein>
    <recommendedName>
        <fullName evidence="3 6">Beta-lactamase</fullName>
        <ecNumber evidence="3 6">3.5.2.6</ecNumber>
    </recommendedName>
</protein>